<proteinExistence type="predicted"/>
<feature type="compositionally biased region" description="Polar residues" evidence="1">
    <location>
        <begin position="48"/>
        <end position="60"/>
    </location>
</feature>
<comment type="caution">
    <text evidence="2">The sequence shown here is derived from an EMBL/GenBank/DDBJ whole genome shotgun (WGS) entry which is preliminary data.</text>
</comment>
<feature type="region of interest" description="Disordered" evidence="1">
    <location>
        <begin position="268"/>
        <end position="507"/>
    </location>
</feature>
<evidence type="ECO:0000256" key="1">
    <source>
        <dbReference type="SAM" id="MobiDB-lite"/>
    </source>
</evidence>
<feature type="region of interest" description="Disordered" evidence="1">
    <location>
        <begin position="151"/>
        <end position="199"/>
    </location>
</feature>
<protein>
    <submittedName>
        <fullName evidence="2">Uncharacterized protein</fullName>
    </submittedName>
</protein>
<feature type="compositionally biased region" description="Polar residues" evidence="1">
    <location>
        <begin position="313"/>
        <end position="327"/>
    </location>
</feature>
<keyword evidence="3" id="KW-1185">Reference proteome</keyword>
<feature type="compositionally biased region" description="Basic residues" evidence="1">
    <location>
        <begin position="400"/>
        <end position="412"/>
    </location>
</feature>
<organism evidence="2 3">
    <name type="scientific">Sclerotinia nivalis</name>
    <dbReference type="NCBI Taxonomy" id="352851"/>
    <lineage>
        <taxon>Eukaryota</taxon>
        <taxon>Fungi</taxon>
        <taxon>Dikarya</taxon>
        <taxon>Ascomycota</taxon>
        <taxon>Pezizomycotina</taxon>
        <taxon>Leotiomycetes</taxon>
        <taxon>Helotiales</taxon>
        <taxon>Sclerotiniaceae</taxon>
        <taxon>Sclerotinia</taxon>
    </lineage>
</organism>
<feature type="region of interest" description="Disordered" evidence="1">
    <location>
        <begin position="34"/>
        <end position="90"/>
    </location>
</feature>
<feature type="compositionally biased region" description="Basic and acidic residues" evidence="1">
    <location>
        <begin position="268"/>
        <end position="277"/>
    </location>
</feature>
<feature type="compositionally biased region" description="Basic and acidic residues" evidence="1">
    <location>
        <begin position="328"/>
        <end position="338"/>
    </location>
</feature>
<gene>
    <name evidence="2" type="ORF">OCU04_009791</name>
</gene>
<reference evidence="2" key="1">
    <citation type="submission" date="2022-11" db="EMBL/GenBank/DDBJ databases">
        <title>Genome Resource of Sclerotinia nivalis Strain SnTB1, a Plant Pathogen Isolated from American Ginseng.</title>
        <authorList>
            <person name="Fan S."/>
        </authorList>
    </citation>
    <scope>NUCLEOTIDE SEQUENCE</scope>
    <source>
        <strain evidence="2">SnTB1</strain>
    </source>
</reference>
<feature type="compositionally biased region" description="Basic and acidic residues" evidence="1">
    <location>
        <begin position="63"/>
        <end position="86"/>
    </location>
</feature>
<feature type="compositionally biased region" description="Basic and acidic residues" evidence="1">
    <location>
        <begin position="458"/>
        <end position="471"/>
    </location>
</feature>
<feature type="compositionally biased region" description="Acidic residues" evidence="1">
    <location>
        <begin position="154"/>
        <end position="164"/>
    </location>
</feature>
<feature type="compositionally biased region" description="Polar residues" evidence="1">
    <location>
        <begin position="339"/>
        <end position="366"/>
    </location>
</feature>
<evidence type="ECO:0000313" key="2">
    <source>
        <dbReference type="EMBL" id="KAJ8062009.1"/>
    </source>
</evidence>
<sequence length="507" mass="57382">MAGFTDTLRGDGLARAQRALLEFERDPQRLDRERVRFDGSLPVYASDRSGTTTRSQSPNDPSEEQRLQQERRRQLAVERQASEPHKQFAAQVEEERRRIWNNNPRTSWIKINPGDTVFMEEAREMVTKCWVEQGIWSSKWNKFALGRWKHEEPLESESQTESEAEPSKPPLFPNPQQKPKLPKIHRTKQQIAEQRVIQKRQREASRPYYQFIYQISKMREKIQQAENKEGTNVADINTRAYENVKNTWASRGIWDKRWGVLPGMSWKHEEPLEKESPEDSAPDPANSHGKCTDEVGEASAIRIFKPIFPPQPNHHQVASALNSSQQERCADIDSDRSENNNAGRSSFLSTSPPLNSDKQVPRSKTGQVLLPSGRKLSLKDNQPANAFLGPAYPSRVSKAAAKRKKPQRRLKISQKESHNSTLSPSGVDAAEPQPSPSLSHMGLRRSKRIELLTPASDGSKDVVRSKPERKAASNATIKSSAKPHGVSKKQPAKKQSATILQGNAKKR</sequence>
<dbReference type="AlphaFoldDB" id="A0A9X0AFR5"/>
<dbReference type="Proteomes" id="UP001152300">
    <property type="component" value="Unassembled WGS sequence"/>
</dbReference>
<dbReference type="OrthoDB" id="5401786at2759"/>
<accession>A0A9X0AFR5</accession>
<evidence type="ECO:0000313" key="3">
    <source>
        <dbReference type="Proteomes" id="UP001152300"/>
    </source>
</evidence>
<dbReference type="EMBL" id="JAPEIS010000011">
    <property type="protein sequence ID" value="KAJ8062009.1"/>
    <property type="molecule type" value="Genomic_DNA"/>
</dbReference>
<name>A0A9X0AFR5_9HELO</name>